<proteinExistence type="predicted"/>
<reference evidence="7 8" key="1">
    <citation type="submission" date="2019-01" db="EMBL/GenBank/DDBJ databases">
        <title>Nuclear Genome Assembly of the Microalgal Biofuel strain Nannochloropsis salina CCMP1776.</title>
        <authorList>
            <person name="Hovde B."/>
        </authorList>
    </citation>
    <scope>NUCLEOTIDE SEQUENCE [LARGE SCALE GENOMIC DNA]</scope>
    <source>
        <strain evidence="7 8">CCMP1776</strain>
    </source>
</reference>
<keyword evidence="3 5" id="KW-1133">Transmembrane helix</keyword>
<dbReference type="Pfam" id="PF03124">
    <property type="entry name" value="EXS"/>
    <property type="match status" value="1"/>
</dbReference>
<feature type="transmembrane region" description="Helical" evidence="5">
    <location>
        <begin position="356"/>
        <end position="375"/>
    </location>
</feature>
<keyword evidence="4 5" id="KW-0472">Membrane</keyword>
<keyword evidence="2 5" id="KW-0812">Transmembrane</keyword>
<dbReference type="Proteomes" id="UP000355283">
    <property type="component" value="Unassembled WGS sequence"/>
</dbReference>
<evidence type="ECO:0000313" key="7">
    <source>
        <dbReference type="EMBL" id="TFJ87178.1"/>
    </source>
</evidence>
<feature type="domain" description="EXS" evidence="6">
    <location>
        <begin position="225"/>
        <end position="438"/>
    </location>
</feature>
<name>A0A4D9DEP2_9STRA</name>
<keyword evidence="8" id="KW-1185">Reference proteome</keyword>
<dbReference type="GO" id="GO:0016020">
    <property type="term" value="C:membrane"/>
    <property type="evidence" value="ECO:0007669"/>
    <property type="project" value="UniProtKB-SubCell"/>
</dbReference>
<evidence type="ECO:0000259" key="6">
    <source>
        <dbReference type="PROSITE" id="PS51380"/>
    </source>
</evidence>
<evidence type="ECO:0000256" key="5">
    <source>
        <dbReference type="SAM" id="Phobius"/>
    </source>
</evidence>
<dbReference type="GO" id="GO:0005737">
    <property type="term" value="C:cytoplasm"/>
    <property type="evidence" value="ECO:0007669"/>
    <property type="project" value="TreeGrafter"/>
</dbReference>
<evidence type="ECO:0000313" key="8">
    <source>
        <dbReference type="Proteomes" id="UP000355283"/>
    </source>
</evidence>
<dbReference type="PANTHER" id="PTHR10783:SF46">
    <property type="entry name" value="PROTEIN ERD1 HOMOLOG 2"/>
    <property type="match status" value="1"/>
</dbReference>
<feature type="transmembrane region" description="Helical" evidence="5">
    <location>
        <begin position="177"/>
        <end position="199"/>
    </location>
</feature>
<comment type="caution">
    <text evidence="7">The sequence shown here is derived from an EMBL/GenBank/DDBJ whole genome shotgun (WGS) entry which is preliminary data.</text>
</comment>
<feature type="transmembrane region" description="Helical" evidence="5">
    <location>
        <begin position="147"/>
        <end position="165"/>
    </location>
</feature>
<dbReference type="OrthoDB" id="9970435at2759"/>
<feature type="transmembrane region" description="Helical" evidence="5">
    <location>
        <begin position="23"/>
        <end position="40"/>
    </location>
</feature>
<feature type="transmembrane region" description="Helical" evidence="5">
    <location>
        <begin position="116"/>
        <end position="135"/>
    </location>
</feature>
<evidence type="ECO:0000256" key="2">
    <source>
        <dbReference type="ARBA" id="ARBA00022692"/>
    </source>
</evidence>
<comment type="subcellular location">
    <subcellularLocation>
        <location evidence="1">Membrane</location>
        <topology evidence="1">Multi-pass membrane protein</topology>
    </subcellularLocation>
</comment>
<feature type="transmembrane region" description="Helical" evidence="5">
    <location>
        <begin position="205"/>
        <end position="225"/>
    </location>
</feature>
<accession>A0A4D9DEP2</accession>
<dbReference type="PANTHER" id="PTHR10783">
    <property type="entry name" value="XENOTROPIC AND POLYTROPIC RETROVIRUS RECEPTOR 1-RELATED"/>
    <property type="match status" value="1"/>
</dbReference>
<organism evidence="7 8">
    <name type="scientific">Nannochloropsis salina CCMP1776</name>
    <dbReference type="NCBI Taxonomy" id="1027361"/>
    <lineage>
        <taxon>Eukaryota</taxon>
        <taxon>Sar</taxon>
        <taxon>Stramenopiles</taxon>
        <taxon>Ochrophyta</taxon>
        <taxon>Eustigmatophyceae</taxon>
        <taxon>Eustigmatales</taxon>
        <taxon>Monodopsidaceae</taxon>
        <taxon>Microchloropsis</taxon>
        <taxon>Microchloropsis salina</taxon>
    </lineage>
</organism>
<evidence type="ECO:0000256" key="1">
    <source>
        <dbReference type="ARBA" id="ARBA00004141"/>
    </source>
</evidence>
<protein>
    <recommendedName>
        <fullName evidence="6">EXS domain-containing protein</fullName>
    </recommendedName>
</protein>
<evidence type="ECO:0000256" key="4">
    <source>
        <dbReference type="ARBA" id="ARBA00023136"/>
    </source>
</evidence>
<gene>
    <name evidence="7" type="ORF">NSK_001510</name>
</gene>
<dbReference type="EMBL" id="SDOX01000006">
    <property type="protein sequence ID" value="TFJ87178.1"/>
    <property type="molecule type" value="Genomic_DNA"/>
</dbReference>
<evidence type="ECO:0000256" key="3">
    <source>
        <dbReference type="ARBA" id="ARBA00022989"/>
    </source>
</evidence>
<dbReference type="PROSITE" id="PS51380">
    <property type="entry name" value="EXS"/>
    <property type="match status" value="1"/>
</dbReference>
<dbReference type="AlphaFoldDB" id="A0A4D9DEP2"/>
<feature type="transmembrane region" description="Helical" evidence="5">
    <location>
        <begin position="297"/>
        <end position="315"/>
    </location>
</feature>
<dbReference type="InterPro" id="IPR004342">
    <property type="entry name" value="EXS_C"/>
</dbReference>
<sequence>MEVGGGETVESVLKRLDQKSEYAVVRGTCVGILFISLWALNLHVFKVAHIDVSCIYPAKLVSAGGYGGSGKSDHGSGSGGNSKDVGRSIGSRRSPSAVLQKQQQQAQQPVCHPRKVINLVTVLVLAMVFCILIMSELLGQPYQHAPFIFYFLLLAAVIYPSDTTLMFRELALLFGRVLWLVVLPGTEIHFLEVLVGDILTSLSKVFFEVGLTCVATLLSLSPGLFRIISPDIFPTLLASTPFILRIRQCVVQRRGTTSGKARFLTSLNILKYCSSIPGLWLPLLLAPHYSTYQIERVLLVVLLVNSLYSFLWDVIMDWGLGHVKLTGAPKKGGGGTVRLRHWGLRPTLLFGSAGSYYAAIGLDLVLRLVWVLKYVNFDHRLSYDKFMLLIECLEVLRRGIWSIYRIEWECLSINGGRKGGGLPGRGETPMGGGIGMVAIGSKRAGGNGAGNTLARDVEGEVDLERSVGIETESGSGEGTDVTTVLLSR</sequence>